<name>A0AAV3SC88_HALDO</name>
<sequence length="226" mass="24063">MSEKENPSSGMQEDNSDVQPYVDAADRIERTLDAQIQKIQDVDSRAGFITRLVAILLGVIVSVVSVLVTLSANDGGTILPLSNVTAAAGIIASLGLLGAMVMGIITYLSSRQAAGLGHETADMLSEPEFQIAMEDHLKTTLAAYDVALQTNERIIKMNAIRLRYTLTLLVIGVVYGTVTAASLVVGAGGVSVTLLIVTTIVMGTVVWYIITGKYKPKQPQVEDINE</sequence>
<dbReference type="RefSeq" id="WP_244705954.1">
    <property type="nucleotide sequence ID" value="NZ_BAAADN010000001.1"/>
</dbReference>
<feature type="transmembrane region" description="Helical" evidence="1">
    <location>
        <begin position="162"/>
        <end position="184"/>
    </location>
</feature>
<keyword evidence="3" id="KW-0614">Plasmid</keyword>
<dbReference type="AlphaFoldDB" id="A0AAV3SC88"/>
<evidence type="ECO:0000313" key="5">
    <source>
        <dbReference type="Proteomes" id="UP001500962"/>
    </source>
</evidence>
<dbReference type="EMBL" id="BAAADN010000001">
    <property type="protein sequence ID" value="GAA0448966.1"/>
    <property type="molecule type" value="Genomic_DNA"/>
</dbReference>
<reference evidence="2" key="1">
    <citation type="journal article" date="2014" name="Int. J. Syst. Evol. Microbiol.">
        <title>Complete genome sequence of Corynebacterium casei LMG S-19264T (=DSM 44701T), isolated from a smear-ripened cheese.</title>
        <authorList>
            <consortium name="US DOE Joint Genome Institute (JGI-PGF)"/>
            <person name="Walter F."/>
            <person name="Albersmeier A."/>
            <person name="Kalinowski J."/>
            <person name="Ruckert C."/>
        </authorList>
    </citation>
    <scope>NUCLEOTIDE SEQUENCE</scope>
    <source>
        <strain evidence="2">JCM 12289</strain>
    </source>
</reference>
<dbReference type="KEGG" id="hdo:MUK72_15135"/>
<geneLocation type="plasmid" evidence="3 4">
    <name>unnamed1</name>
</geneLocation>
<keyword evidence="1" id="KW-0812">Transmembrane</keyword>
<organism evidence="2 5">
    <name type="scientific">Halococcus dombrowskii</name>
    <dbReference type="NCBI Taxonomy" id="179637"/>
    <lineage>
        <taxon>Archaea</taxon>
        <taxon>Methanobacteriati</taxon>
        <taxon>Methanobacteriota</taxon>
        <taxon>Stenosarchaea group</taxon>
        <taxon>Halobacteria</taxon>
        <taxon>Halobacteriales</taxon>
        <taxon>Halococcaceae</taxon>
        <taxon>Halococcus</taxon>
    </lineage>
</organism>
<proteinExistence type="predicted"/>
<feature type="transmembrane region" description="Helical" evidence="1">
    <location>
        <begin position="84"/>
        <end position="108"/>
    </location>
</feature>
<keyword evidence="1" id="KW-0472">Membrane</keyword>
<feature type="transmembrane region" description="Helical" evidence="1">
    <location>
        <begin position="190"/>
        <end position="210"/>
    </location>
</feature>
<dbReference type="Proteomes" id="UP000830542">
    <property type="component" value="Plasmid unnamed1"/>
</dbReference>
<accession>A0AAV3SC88</accession>
<evidence type="ECO:0000313" key="4">
    <source>
        <dbReference type="Proteomes" id="UP000830542"/>
    </source>
</evidence>
<dbReference type="EMBL" id="CP095006">
    <property type="protein sequence ID" value="UOO96853.1"/>
    <property type="molecule type" value="Genomic_DNA"/>
</dbReference>
<feature type="transmembrane region" description="Helical" evidence="1">
    <location>
        <begin position="48"/>
        <end position="72"/>
    </location>
</feature>
<gene>
    <name evidence="2" type="ORF">GCM10008985_00370</name>
    <name evidence="3" type="ORF">MUK72_15135</name>
</gene>
<evidence type="ECO:0000256" key="1">
    <source>
        <dbReference type="SAM" id="Phobius"/>
    </source>
</evidence>
<protein>
    <submittedName>
        <fullName evidence="2">Uncharacterized protein</fullName>
    </submittedName>
</protein>
<evidence type="ECO:0000313" key="2">
    <source>
        <dbReference type="EMBL" id="GAA0448966.1"/>
    </source>
</evidence>
<dbReference type="GeneID" id="71763209"/>
<keyword evidence="1" id="KW-1133">Transmembrane helix</keyword>
<keyword evidence="4" id="KW-1185">Reference proteome</keyword>
<reference evidence="3" key="2">
    <citation type="submission" date="2022-04" db="EMBL/GenBank/DDBJ databases">
        <title>Sequencing and genomic assembly of Halococcus dombrowskii.</title>
        <authorList>
            <person name="Lim S.W."/>
            <person name="MacLea K.S."/>
        </authorList>
    </citation>
    <scope>NUCLEOTIDE SEQUENCE</scope>
    <source>
        <strain evidence="3">H4</strain>
        <plasmid evidence="3">unnamed1</plasmid>
    </source>
</reference>
<dbReference type="Proteomes" id="UP001500962">
    <property type="component" value="Unassembled WGS sequence"/>
</dbReference>
<evidence type="ECO:0000313" key="3">
    <source>
        <dbReference type="EMBL" id="UOO96853.1"/>
    </source>
</evidence>
<reference evidence="2" key="3">
    <citation type="submission" date="2023-12" db="EMBL/GenBank/DDBJ databases">
        <authorList>
            <person name="Sun Q."/>
            <person name="Inoue M."/>
        </authorList>
    </citation>
    <scope>NUCLEOTIDE SEQUENCE</scope>
    <source>
        <strain evidence="2">JCM 12289</strain>
    </source>
</reference>